<evidence type="ECO:0000313" key="7">
    <source>
        <dbReference type="Proteomes" id="UP000267342"/>
    </source>
</evidence>
<evidence type="ECO:0000256" key="1">
    <source>
        <dbReference type="ARBA" id="ARBA00004141"/>
    </source>
</evidence>
<dbReference type="KEGG" id="zpl:ZBT109_2499"/>
<feature type="transmembrane region" description="Helical" evidence="5">
    <location>
        <begin position="191"/>
        <end position="211"/>
    </location>
</feature>
<evidence type="ECO:0000256" key="5">
    <source>
        <dbReference type="SAM" id="Phobius"/>
    </source>
</evidence>
<feature type="transmembrane region" description="Helical" evidence="5">
    <location>
        <begin position="59"/>
        <end position="75"/>
    </location>
</feature>
<feature type="transmembrane region" description="Helical" evidence="5">
    <location>
        <begin position="146"/>
        <end position="171"/>
    </location>
</feature>
<feature type="transmembrane region" description="Helical" evidence="5">
    <location>
        <begin position="82"/>
        <end position="104"/>
    </location>
</feature>
<feature type="transmembrane region" description="Helical" evidence="5">
    <location>
        <begin position="110"/>
        <end position="134"/>
    </location>
</feature>
<protein>
    <submittedName>
        <fullName evidence="6">Di-and tricarboxylate transporters</fullName>
    </submittedName>
</protein>
<feature type="transmembrane region" description="Helical" evidence="5">
    <location>
        <begin position="232"/>
        <end position="259"/>
    </location>
</feature>
<dbReference type="PANTHER" id="PTHR10283">
    <property type="entry name" value="SOLUTE CARRIER FAMILY 13 MEMBER"/>
    <property type="match status" value="1"/>
</dbReference>
<dbReference type="AlphaFoldDB" id="A0A348HHX7"/>
<keyword evidence="7" id="KW-1185">Reference proteome</keyword>
<evidence type="ECO:0000313" key="6">
    <source>
        <dbReference type="EMBL" id="BBG31229.1"/>
    </source>
</evidence>
<evidence type="ECO:0000256" key="4">
    <source>
        <dbReference type="ARBA" id="ARBA00023136"/>
    </source>
</evidence>
<gene>
    <name evidence="6" type="ORF">ZBT109_2499</name>
</gene>
<dbReference type="EMBL" id="AP018933">
    <property type="protein sequence ID" value="BBG31229.1"/>
    <property type="molecule type" value="Genomic_DNA"/>
</dbReference>
<proteinExistence type="predicted"/>
<keyword evidence="3 5" id="KW-1133">Transmembrane helix</keyword>
<name>A0A348HHX7_9GAMM</name>
<dbReference type="GO" id="GO:0005886">
    <property type="term" value="C:plasma membrane"/>
    <property type="evidence" value="ECO:0007669"/>
    <property type="project" value="TreeGrafter"/>
</dbReference>
<dbReference type="GO" id="GO:0022857">
    <property type="term" value="F:transmembrane transporter activity"/>
    <property type="evidence" value="ECO:0007669"/>
    <property type="project" value="InterPro"/>
</dbReference>
<dbReference type="STRING" id="1123510.GCA_000620025_02460"/>
<evidence type="ECO:0000256" key="3">
    <source>
        <dbReference type="ARBA" id="ARBA00022989"/>
    </source>
</evidence>
<feature type="transmembrane region" description="Helical" evidence="5">
    <location>
        <begin position="299"/>
        <end position="317"/>
    </location>
</feature>
<organism evidence="6 7">
    <name type="scientific">Zymobacter palmae</name>
    <dbReference type="NCBI Taxonomy" id="33074"/>
    <lineage>
        <taxon>Bacteria</taxon>
        <taxon>Pseudomonadati</taxon>
        <taxon>Pseudomonadota</taxon>
        <taxon>Gammaproteobacteria</taxon>
        <taxon>Oceanospirillales</taxon>
        <taxon>Halomonadaceae</taxon>
        <taxon>Zymobacter group</taxon>
        <taxon>Zymobacter</taxon>
    </lineage>
</organism>
<sequence>MQAINSIINQTLFLRKILMSIVEGISKEHIPWRYISIAAVLVLSLFGLLLVPFPKEVQATWIIGISIVLWATGWLPEWLTAFVFFTLSSVTHIASPDVIFAGLYSSATWLVLSGIVLGTAINFTGLGNIIAFRISPFFSGSFLRALWGSIIFGLIMTFIMPSAMSRVILLIPILTSLADRLGYVSGRPGRMAVLLGGVLGTYLPATAILPANVPNNVLVGATEAMFGHGPRYAEYFVLHFPVMGAFKIIILGIVLSLFYHDTAPQLQSDNANEEHNHAGQKPLAVLLLATMLMWMTEPLHGISTAWVGMLAAIICLYPHSRMMKPKPLATMGVAPVFYVAGIVSMGMLAYRSGLANDVATALLHLVPMQHDAPIHNFSMLSALSTIMGLIVTLPGVPAVLTPMTDTLSTASGWSREAIYMTQVIGFSTVILPYQAPPLVIAIQSGNLPAKDVIRTCFIIALISIILLWPLDYFWWHLLGWL</sequence>
<reference evidence="6 7" key="1">
    <citation type="submission" date="2018-09" db="EMBL/GenBank/DDBJ databases">
        <title>Zymobacter palmae IAM14233 (=T109) whole genome analysis.</title>
        <authorList>
            <person name="Yanase H."/>
        </authorList>
    </citation>
    <scope>NUCLEOTIDE SEQUENCE [LARGE SCALE GENOMIC DNA]</scope>
    <source>
        <strain evidence="6 7">IAM14233</strain>
    </source>
</reference>
<dbReference type="Pfam" id="PF00939">
    <property type="entry name" value="Na_sulph_symp"/>
    <property type="match status" value="1"/>
</dbReference>
<feature type="transmembrane region" description="Helical" evidence="5">
    <location>
        <begin position="34"/>
        <end position="53"/>
    </location>
</feature>
<evidence type="ECO:0000256" key="2">
    <source>
        <dbReference type="ARBA" id="ARBA00022692"/>
    </source>
</evidence>
<feature type="transmembrane region" description="Helical" evidence="5">
    <location>
        <begin position="329"/>
        <end position="350"/>
    </location>
</feature>
<comment type="subcellular location">
    <subcellularLocation>
        <location evidence="1">Membrane</location>
        <topology evidence="1">Multi-pass membrane protein</topology>
    </subcellularLocation>
</comment>
<feature type="transmembrane region" description="Helical" evidence="5">
    <location>
        <begin position="452"/>
        <end position="475"/>
    </location>
</feature>
<accession>A0A348HHX7</accession>
<dbReference type="InterPro" id="IPR001898">
    <property type="entry name" value="SLC13A/DASS"/>
</dbReference>
<keyword evidence="4 5" id="KW-0472">Membrane</keyword>
<feature type="transmembrane region" description="Helical" evidence="5">
    <location>
        <begin position="377"/>
        <end position="400"/>
    </location>
</feature>
<dbReference type="Proteomes" id="UP000267342">
    <property type="component" value="Chromosome"/>
</dbReference>
<keyword evidence="2 5" id="KW-0812">Transmembrane</keyword>